<dbReference type="PROSITE" id="PS50041">
    <property type="entry name" value="C_TYPE_LECTIN_2"/>
    <property type="match status" value="1"/>
</dbReference>
<dbReference type="AlphaFoldDB" id="A0A9D3T2Y3"/>
<keyword evidence="6" id="KW-1185">Reference proteome</keyword>
<dbReference type="Pfam" id="PF00059">
    <property type="entry name" value="Lectin_C"/>
    <property type="match status" value="1"/>
</dbReference>
<evidence type="ECO:0000256" key="2">
    <source>
        <dbReference type="ARBA" id="ARBA00022734"/>
    </source>
</evidence>
<dbReference type="Proteomes" id="UP001046870">
    <property type="component" value="Chromosome 14"/>
</dbReference>
<evidence type="ECO:0000256" key="3">
    <source>
        <dbReference type="SAM" id="Phobius"/>
    </source>
</evidence>
<sequence length="243" mass="27151">MELVQSRPESCSELRAHADGGHREQCWLSRRVAIFLLIAVLVKGLLLALVLSLFNMAAPGTEQSAGDAGKAAEVAGQLSECRAELRATSLLLHRISQDWQCQLCPGGWLWSRGSCYYFSVGLQEDRRWNESAAFCQQHDAHLAVIGDHREMEVIQAQMGTYEPMAFLWVGLTDSLEEGQWMWEDGQPHQDHTLSEVQWNSEERDCADIRGDGSLFASNCEAHGPWVCEKPWNPRKPSSPASLA</sequence>
<dbReference type="InterPro" id="IPR001304">
    <property type="entry name" value="C-type_lectin-like"/>
</dbReference>
<gene>
    <name evidence="5" type="ORF">MATL_G00167930</name>
</gene>
<dbReference type="InterPro" id="IPR033992">
    <property type="entry name" value="NKR-like_CTLD"/>
</dbReference>
<evidence type="ECO:0000259" key="4">
    <source>
        <dbReference type="PROSITE" id="PS50041"/>
    </source>
</evidence>
<evidence type="ECO:0000313" key="6">
    <source>
        <dbReference type="Proteomes" id="UP001046870"/>
    </source>
</evidence>
<dbReference type="GO" id="GO:0005886">
    <property type="term" value="C:plasma membrane"/>
    <property type="evidence" value="ECO:0007669"/>
    <property type="project" value="TreeGrafter"/>
</dbReference>
<feature type="transmembrane region" description="Helical" evidence="3">
    <location>
        <begin position="32"/>
        <end position="54"/>
    </location>
</feature>
<dbReference type="InterPro" id="IPR051379">
    <property type="entry name" value="C-type_Lectin_Receptor_IMM"/>
</dbReference>
<dbReference type="CDD" id="cd03593">
    <property type="entry name" value="CLECT_NK_receptors_like"/>
    <property type="match status" value="1"/>
</dbReference>
<keyword evidence="3" id="KW-0812">Transmembrane</keyword>
<dbReference type="OrthoDB" id="6133475at2759"/>
<dbReference type="InterPro" id="IPR016186">
    <property type="entry name" value="C-type_lectin-like/link_sf"/>
</dbReference>
<keyword evidence="2" id="KW-0430">Lectin</keyword>
<dbReference type="PANTHER" id="PTHR46746">
    <property type="entry name" value="KILLER CELL LECTIN-LIKE RECEPTOR SUBFAMILY F MEMBER 2"/>
    <property type="match status" value="1"/>
</dbReference>
<dbReference type="SUPFAM" id="SSF56436">
    <property type="entry name" value="C-type lectin-like"/>
    <property type="match status" value="1"/>
</dbReference>
<dbReference type="SMART" id="SM00034">
    <property type="entry name" value="CLECT"/>
    <property type="match status" value="1"/>
</dbReference>
<name>A0A9D3T2Y3_MEGAT</name>
<feature type="domain" description="C-type lectin" evidence="4">
    <location>
        <begin position="111"/>
        <end position="228"/>
    </location>
</feature>
<reference evidence="5" key="1">
    <citation type="submission" date="2021-01" db="EMBL/GenBank/DDBJ databases">
        <authorList>
            <person name="Zahm M."/>
            <person name="Roques C."/>
            <person name="Cabau C."/>
            <person name="Klopp C."/>
            <person name="Donnadieu C."/>
            <person name="Jouanno E."/>
            <person name="Lampietro C."/>
            <person name="Louis A."/>
            <person name="Herpin A."/>
            <person name="Echchiki A."/>
            <person name="Berthelot C."/>
            <person name="Parey E."/>
            <person name="Roest-Crollius H."/>
            <person name="Braasch I."/>
            <person name="Postlethwait J."/>
            <person name="Bobe J."/>
            <person name="Montfort J."/>
            <person name="Bouchez O."/>
            <person name="Begum T."/>
            <person name="Mejri S."/>
            <person name="Adams A."/>
            <person name="Chen W.-J."/>
            <person name="Guiguen Y."/>
        </authorList>
    </citation>
    <scope>NUCLEOTIDE SEQUENCE</scope>
    <source>
        <strain evidence="5">YG-15Mar2019-1</strain>
        <tissue evidence="5">Brain</tissue>
    </source>
</reference>
<dbReference type="GO" id="GO:0030246">
    <property type="term" value="F:carbohydrate binding"/>
    <property type="evidence" value="ECO:0007669"/>
    <property type="project" value="UniProtKB-KW"/>
</dbReference>
<organism evidence="5 6">
    <name type="scientific">Megalops atlanticus</name>
    <name type="common">Tarpon</name>
    <name type="synonym">Clupea gigantea</name>
    <dbReference type="NCBI Taxonomy" id="7932"/>
    <lineage>
        <taxon>Eukaryota</taxon>
        <taxon>Metazoa</taxon>
        <taxon>Chordata</taxon>
        <taxon>Craniata</taxon>
        <taxon>Vertebrata</taxon>
        <taxon>Euteleostomi</taxon>
        <taxon>Actinopterygii</taxon>
        <taxon>Neopterygii</taxon>
        <taxon>Teleostei</taxon>
        <taxon>Elopiformes</taxon>
        <taxon>Megalopidae</taxon>
        <taxon>Megalops</taxon>
    </lineage>
</organism>
<keyword evidence="3" id="KW-0472">Membrane</keyword>
<dbReference type="PANTHER" id="PTHR46746:SF3">
    <property type="entry name" value="C-TYPE LECTIN DOMAIN-CONTAINING PROTEIN-RELATED"/>
    <property type="match status" value="1"/>
</dbReference>
<protein>
    <recommendedName>
        <fullName evidence="4">C-type lectin domain-containing protein</fullName>
    </recommendedName>
</protein>
<evidence type="ECO:0000313" key="5">
    <source>
        <dbReference type="EMBL" id="KAG7464673.1"/>
    </source>
</evidence>
<dbReference type="EMBL" id="JAFDVH010000014">
    <property type="protein sequence ID" value="KAG7464673.1"/>
    <property type="molecule type" value="Genomic_DNA"/>
</dbReference>
<comment type="caution">
    <text evidence="5">The sequence shown here is derived from an EMBL/GenBank/DDBJ whole genome shotgun (WGS) entry which is preliminary data.</text>
</comment>
<keyword evidence="3" id="KW-1133">Transmembrane helix</keyword>
<evidence type="ECO:0000256" key="1">
    <source>
        <dbReference type="ARBA" id="ARBA00004167"/>
    </source>
</evidence>
<dbReference type="InterPro" id="IPR016187">
    <property type="entry name" value="CTDL_fold"/>
</dbReference>
<comment type="subcellular location">
    <subcellularLocation>
        <location evidence="1">Membrane</location>
        <topology evidence="1">Single-pass membrane protein</topology>
    </subcellularLocation>
</comment>
<proteinExistence type="predicted"/>
<accession>A0A9D3T2Y3</accession>
<dbReference type="Gene3D" id="3.10.100.10">
    <property type="entry name" value="Mannose-Binding Protein A, subunit A"/>
    <property type="match status" value="1"/>
</dbReference>